<dbReference type="CDD" id="cd17320">
    <property type="entry name" value="MFS_MdfA_MDR_like"/>
    <property type="match status" value="1"/>
</dbReference>
<keyword evidence="3 8" id="KW-0813">Transport</keyword>
<evidence type="ECO:0000259" key="9">
    <source>
        <dbReference type="PROSITE" id="PS50850"/>
    </source>
</evidence>
<dbReference type="GO" id="GO:1990961">
    <property type="term" value="P:xenobiotic detoxification by transmembrane export across the plasma membrane"/>
    <property type="evidence" value="ECO:0007669"/>
    <property type="project" value="InterPro"/>
</dbReference>
<feature type="transmembrane region" description="Helical" evidence="8">
    <location>
        <begin position="376"/>
        <end position="396"/>
    </location>
</feature>
<reference evidence="10 11" key="1">
    <citation type="submission" date="2016-04" db="EMBL/GenBank/DDBJ databases">
        <title>Draft genome sequence of freshwater magnetotactic bacteria Magnetospirillum marisnigri SP-1 and Magnetospirillum moscoviense BB-1.</title>
        <authorList>
            <person name="Koziaeva V."/>
            <person name="Dziuba M.V."/>
            <person name="Ivanov T.M."/>
            <person name="Kuznetsov B."/>
            <person name="Grouzdev D.S."/>
        </authorList>
    </citation>
    <scope>NUCLEOTIDE SEQUENCE [LARGE SCALE GENOMIC DNA]</scope>
    <source>
        <strain evidence="10 11">BB-1</strain>
    </source>
</reference>
<dbReference type="InterPro" id="IPR036259">
    <property type="entry name" value="MFS_trans_sf"/>
</dbReference>
<evidence type="ECO:0000256" key="6">
    <source>
        <dbReference type="ARBA" id="ARBA00022989"/>
    </source>
</evidence>
<dbReference type="PANTHER" id="PTHR23502:SF132">
    <property type="entry name" value="POLYAMINE TRANSPORTER 2-RELATED"/>
    <property type="match status" value="1"/>
</dbReference>
<dbReference type="Proteomes" id="UP000078543">
    <property type="component" value="Unassembled WGS sequence"/>
</dbReference>
<dbReference type="RefSeq" id="WP_068496743.1">
    <property type="nucleotide sequence ID" value="NZ_LWQU01000022.1"/>
</dbReference>
<accession>A0A178MZX4</accession>
<dbReference type="Pfam" id="PF07690">
    <property type="entry name" value="MFS_1"/>
    <property type="match status" value="1"/>
</dbReference>
<feature type="transmembrane region" description="Helical" evidence="8">
    <location>
        <begin position="139"/>
        <end position="161"/>
    </location>
</feature>
<feature type="transmembrane region" description="Helical" evidence="8">
    <location>
        <begin position="106"/>
        <end position="127"/>
    </location>
</feature>
<evidence type="ECO:0000256" key="5">
    <source>
        <dbReference type="ARBA" id="ARBA00022692"/>
    </source>
</evidence>
<dbReference type="InterPro" id="IPR004812">
    <property type="entry name" value="Efflux_drug-R_Bcr/CmlA"/>
</dbReference>
<feature type="transmembrane region" description="Helical" evidence="8">
    <location>
        <begin position="311"/>
        <end position="329"/>
    </location>
</feature>
<dbReference type="PANTHER" id="PTHR23502">
    <property type="entry name" value="MAJOR FACILITATOR SUPERFAMILY"/>
    <property type="match status" value="1"/>
</dbReference>
<dbReference type="InterPro" id="IPR020846">
    <property type="entry name" value="MFS_dom"/>
</dbReference>
<dbReference type="SUPFAM" id="SSF103473">
    <property type="entry name" value="MFS general substrate transporter"/>
    <property type="match status" value="1"/>
</dbReference>
<evidence type="ECO:0000313" key="10">
    <source>
        <dbReference type="EMBL" id="OAN65509.1"/>
    </source>
</evidence>
<keyword evidence="5 8" id="KW-0812">Transmembrane</keyword>
<dbReference type="FunFam" id="1.20.1720.10:FF:000005">
    <property type="entry name" value="Bcr/CflA family efflux transporter"/>
    <property type="match status" value="1"/>
</dbReference>
<feature type="domain" description="Major facilitator superfamily (MFS) profile" evidence="9">
    <location>
        <begin position="12"/>
        <end position="399"/>
    </location>
</feature>
<evidence type="ECO:0000256" key="7">
    <source>
        <dbReference type="ARBA" id="ARBA00023136"/>
    </source>
</evidence>
<dbReference type="OrthoDB" id="9800416at2"/>
<keyword evidence="7 8" id="KW-0472">Membrane</keyword>
<evidence type="ECO:0000256" key="1">
    <source>
        <dbReference type="ARBA" id="ARBA00004651"/>
    </source>
</evidence>
<comment type="subcellular location">
    <subcellularLocation>
        <location evidence="8">Cell inner membrane</location>
        <topology evidence="8">Multi-pass membrane protein</topology>
    </subcellularLocation>
    <subcellularLocation>
        <location evidence="1">Cell membrane</location>
        <topology evidence="1">Multi-pass membrane protein</topology>
    </subcellularLocation>
</comment>
<feature type="transmembrane region" description="Helical" evidence="8">
    <location>
        <begin position="12"/>
        <end position="30"/>
    </location>
</feature>
<evidence type="ECO:0000256" key="4">
    <source>
        <dbReference type="ARBA" id="ARBA00022475"/>
    </source>
</evidence>
<feature type="transmembrane region" description="Helical" evidence="8">
    <location>
        <begin position="219"/>
        <end position="245"/>
    </location>
</feature>
<evidence type="ECO:0000256" key="2">
    <source>
        <dbReference type="ARBA" id="ARBA00006236"/>
    </source>
</evidence>
<sequence>MTINTGRPAPTSFPVAALLTGLVAFGPISTDLYLASLPDMARDFHTSVEMVQLTLSVFLAGFATAMLIYGPLSDRFGRRPVLMAGVVIYLAGSLACMLAPSIEALIASRFLQALGACCGPVVGRAVVRDVYPREQAAKVLSYMASAMALAPFAAPIAGGWFHTLFGWRSNFVLLTVFGLVLLAGVWRWLDETNAHKDPHALSPIRMLGNYRALLTDRLVLGYTLTVAFTFGAMFTFISASSFVLIDVMGLAPAFFGFGFAIVISGYIVGGFVAGRWTGRIGLDRTVLIGAILCAAAGLVAAGLSWSNVQTFQAVLLPMMVLFLAAALVLPNSTAGAIAPHPRMAGSASALVGFVQMVLGGTAGWLHAALFDHSTRALTSLAAVMACGALVVFLLLVRPVNRS</sequence>
<keyword evidence="6 8" id="KW-1133">Transmembrane helix</keyword>
<organism evidence="10 11">
    <name type="scientific">Magnetospirillum moscoviense</name>
    <dbReference type="NCBI Taxonomy" id="1437059"/>
    <lineage>
        <taxon>Bacteria</taxon>
        <taxon>Pseudomonadati</taxon>
        <taxon>Pseudomonadota</taxon>
        <taxon>Alphaproteobacteria</taxon>
        <taxon>Rhodospirillales</taxon>
        <taxon>Rhodospirillaceae</taxon>
        <taxon>Magnetospirillum</taxon>
    </lineage>
</organism>
<dbReference type="EMBL" id="LWQU01000022">
    <property type="protein sequence ID" value="OAN65509.1"/>
    <property type="molecule type" value="Genomic_DNA"/>
</dbReference>
<feature type="transmembrane region" description="Helical" evidence="8">
    <location>
        <begin position="350"/>
        <end position="370"/>
    </location>
</feature>
<feature type="transmembrane region" description="Helical" evidence="8">
    <location>
        <begin position="81"/>
        <end position="100"/>
    </location>
</feature>
<dbReference type="GO" id="GO:0005886">
    <property type="term" value="C:plasma membrane"/>
    <property type="evidence" value="ECO:0007669"/>
    <property type="project" value="UniProtKB-SubCell"/>
</dbReference>
<evidence type="ECO:0000256" key="8">
    <source>
        <dbReference type="RuleBase" id="RU365088"/>
    </source>
</evidence>
<feature type="transmembrane region" description="Helical" evidence="8">
    <location>
        <begin position="167"/>
        <end position="189"/>
    </location>
</feature>
<keyword evidence="4" id="KW-1003">Cell membrane</keyword>
<protein>
    <recommendedName>
        <fullName evidence="8">Bcr/CflA family efflux transporter</fullName>
    </recommendedName>
</protein>
<gene>
    <name evidence="10" type="ORF">A6A05_06020</name>
</gene>
<comment type="similarity">
    <text evidence="2 8">Belongs to the major facilitator superfamily. Bcr/CmlA family.</text>
</comment>
<dbReference type="Gene3D" id="1.20.1720.10">
    <property type="entry name" value="Multidrug resistance protein D"/>
    <property type="match status" value="1"/>
</dbReference>
<dbReference type="InterPro" id="IPR011701">
    <property type="entry name" value="MFS"/>
</dbReference>
<evidence type="ECO:0000313" key="11">
    <source>
        <dbReference type="Proteomes" id="UP000078543"/>
    </source>
</evidence>
<keyword evidence="8" id="KW-0997">Cell inner membrane</keyword>
<keyword evidence="11" id="KW-1185">Reference proteome</keyword>
<feature type="transmembrane region" description="Helical" evidence="8">
    <location>
        <begin position="251"/>
        <end position="273"/>
    </location>
</feature>
<dbReference type="GO" id="GO:0042910">
    <property type="term" value="F:xenobiotic transmembrane transporter activity"/>
    <property type="evidence" value="ECO:0007669"/>
    <property type="project" value="InterPro"/>
</dbReference>
<name>A0A178MZX4_9PROT</name>
<comment type="caution">
    <text evidence="10">The sequence shown here is derived from an EMBL/GenBank/DDBJ whole genome shotgun (WGS) entry which is preliminary data.</text>
</comment>
<feature type="transmembrane region" description="Helical" evidence="8">
    <location>
        <begin position="285"/>
        <end position="305"/>
    </location>
</feature>
<dbReference type="PROSITE" id="PS50850">
    <property type="entry name" value="MFS"/>
    <property type="match status" value="1"/>
</dbReference>
<evidence type="ECO:0000256" key="3">
    <source>
        <dbReference type="ARBA" id="ARBA00022448"/>
    </source>
</evidence>
<dbReference type="NCBIfam" id="TIGR00710">
    <property type="entry name" value="efflux_Bcr_CflA"/>
    <property type="match status" value="1"/>
</dbReference>
<dbReference type="AlphaFoldDB" id="A0A178MZX4"/>
<feature type="transmembrane region" description="Helical" evidence="8">
    <location>
        <begin position="50"/>
        <end position="69"/>
    </location>
</feature>
<proteinExistence type="inferred from homology"/>
<dbReference type="STRING" id="1437059.A6A05_06020"/>